<evidence type="ECO:0000313" key="3">
    <source>
        <dbReference type="Proteomes" id="UP000725002"/>
    </source>
</evidence>
<protein>
    <submittedName>
        <fullName evidence="2">GNAT family N-acetyltransferase</fullName>
    </submittedName>
</protein>
<evidence type="ECO:0000313" key="2">
    <source>
        <dbReference type="EMBL" id="MBO8484208.1"/>
    </source>
</evidence>
<name>A0A940IJG5_9BACT</name>
<reference evidence="2" key="1">
    <citation type="submission" date="2020-10" db="EMBL/GenBank/DDBJ databases">
        <authorList>
            <person name="Gilroy R."/>
        </authorList>
    </citation>
    <scope>NUCLEOTIDE SEQUENCE</scope>
    <source>
        <strain evidence="2">G3-8215</strain>
    </source>
</reference>
<dbReference type="CDD" id="cd04301">
    <property type="entry name" value="NAT_SF"/>
    <property type="match status" value="1"/>
</dbReference>
<dbReference type="PROSITE" id="PS51186">
    <property type="entry name" value="GNAT"/>
    <property type="match status" value="2"/>
</dbReference>
<organism evidence="2 3">
    <name type="scientific">Candidatus Cryptobacteroides avicola</name>
    <dbReference type="NCBI Taxonomy" id="2840757"/>
    <lineage>
        <taxon>Bacteria</taxon>
        <taxon>Pseudomonadati</taxon>
        <taxon>Bacteroidota</taxon>
        <taxon>Bacteroidia</taxon>
        <taxon>Bacteroidales</taxon>
        <taxon>Candidatus Cryptobacteroides</taxon>
    </lineage>
</organism>
<evidence type="ECO:0000259" key="1">
    <source>
        <dbReference type="PROSITE" id="PS51186"/>
    </source>
</evidence>
<proteinExistence type="predicted"/>
<dbReference type="InterPro" id="IPR016181">
    <property type="entry name" value="Acyl_CoA_acyltransferase"/>
</dbReference>
<dbReference type="AlphaFoldDB" id="A0A940IJG5"/>
<sequence length="298" mass="34072">MMKPNIKYSMVPDDIKEYVCSSFNLNGLQSGSFLFGAFSGDEPVGLISGSVVNESVLSISFISVTPVMRDSGIGSSMIKSLAGHCKLMGISSIIVKYDSSGFDIQRLERFLNRTLPGVSEYEYSTFRVTTIAFGKNFIKRFFPEVEFNVTGQDRVSVKYLEELDGDIVSRIDKESRNMVASYLLPLPTSRFIVKEISVFAFINDTLIGWSVADRTKYDNIHIRSTFVRPEYRTNGTGAYLWSLIFKKFAETAYLNNIVKYISFDFDRNENRINNLYEILFGRYIIERTEHYIRKALIM</sequence>
<accession>A0A940IJG5</accession>
<feature type="domain" description="N-acetyltransferase" evidence="1">
    <location>
        <begin position="155"/>
        <end position="298"/>
    </location>
</feature>
<gene>
    <name evidence="2" type="ORF">IAB75_08875</name>
</gene>
<reference evidence="2" key="2">
    <citation type="journal article" date="2021" name="PeerJ">
        <title>Extensive microbial diversity within the chicken gut microbiome revealed by metagenomics and culture.</title>
        <authorList>
            <person name="Gilroy R."/>
            <person name="Ravi A."/>
            <person name="Getino M."/>
            <person name="Pursley I."/>
            <person name="Horton D.L."/>
            <person name="Alikhan N.F."/>
            <person name="Baker D."/>
            <person name="Gharbi K."/>
            <person name="Hall N."/>
            <person name="Watson M."/>
            <person name="Adriaenssens E.M."/>
            <person name="Foster-Nyarko E."/>
            <person name="Jarju S."/>
            <person name="Secka A."/>
            <person name="Antonio M."/>
            <person name="Oren A."/>
            <person name="Chaudhuri R.R."/>
            <person name="La Ragione R."/>
            <person name="Hildebrand F."/>
            <person name="Pallen M.J."/>
        </authorList>
    </citation>
    <scope>NUCLEOTIDE SEQUENCE</scope>
    <source>
        <strain evidence="2">G3-8215</strain>
    </source>
</reference>
<dbReference type="EMBL" id="JADILV010000061">
    <property type="protein sequence ID" value="MBO8484208.1"/>
    <property type="molecule type" value="Genomic_DNA"/>
</dbReference>
<comment type="caution">
    <text evidence="2">The sequence shown here is derived from an EMBL/GenBank/DDBJ whole genome shotgun (WGS) entry which is preliminary data.</text>
</comment>
<dbReference type="GO" id="GO:0016747">
    <property type="term" value="F:acyltransferase activity, transferring groups other than amino-acyl groups"/>
    <property type="evidence" value="ECO:0007669"/>
    <property type="project" value="InterPro"/>
</dbReference>
<dbReference type="Proteomes" id="UP000725002">
    <property type="component" value="Unassembled WGS sequence"/>
</dbReference>
<dbReference type="Gene3D" id="3.40.630.30">
    <property type="match status" value="2"/>
</dbReference>
<dbReference type="SUPFAM" id="SSF55729">
    <property type="entry name" value="Acyl-CoA N-acyltransferases (Nat)"/>
    <property type="match status" value="2"/>
</dbReference>
<dbReference type="InterPro" id="IPR000182">
    <property type="entry name" value="GNAT_dom"/>
</dbReference>
<dbReference type="Pfam" id="PF00583">
    <property type="entry name" value="Acetyltransf_1"/>
    <property type="match status" value="1"/>
</dbReference>
<feature type="domain" description="N-acetyltransferase" evidence="1">
    <location>
        <begin position="1"/>
        <end position="161"/>
    </location>
</feature>